<proteinExistence type="predicted"/>
<comment type="caution">
    <text evidence="1">The sequence shown here is derived from an EMBL/GenBank/DDBJ whole genome shotgun (WGS) entry which is preliminary data.</text>
</comment>
<feature type="non-terminal residue" evidence="1">
    <location>
        <position position="1"/>
    </location>
</feature>
<name>A0ABN7WR10_GIGMA</name>
<reference evidence="1 2" key="1">
    <citation type="submission" date="2021-06" db="EMBL/GenBank/DDBJ databases">
        <authorList>
            <person name="Kallberg Y."/>
            <person name="Tangrot J."/>
            <person name="Rosling A."/>
        </authorList>
    </citation>
    <scope>NUCLEOTIDE SEQUENCE [LARGE SCALE GENOMIC DNA]</scope>
    <source>
        <strain evidence="1 2">120-4 pot B 10/14</strain>
    </source>
</reference>
<keyword evidence="2" id="KW-1185">Reference proteome</keyword>
<dbReference type="Proteomes" id="UP000789901">
    <property type="component" value="Unassembled WGS sequence"/>
</dbReference>
<accession>A0ABN7WR10</accession>
<organism evidence="1 2">
    <name type="scientific">Gigaspora margarita</name>
    <dbReference type="NCBI Taxonomy" id="4874"/>
    <lineage>
        <taxon>Eukaryota</taxon>
        <taxon>Fungi</taxon>
        <taxon>Fungi incertae sedis</taxon>
        <taxon>Mucoromycota</taxon>
        <taxon>Glomeromycotina</taxon>
        <taxon>Glomeromycetes</taxon>
        <taxon>Diversisporales</taxon>
        <taxon>Gigasporaceae</taxon>
        <taxon>Gigaspora</taxon>
    </lineage>
</organism>
<feature type="non-terminal residue" evidence="1">
    <location>
        <position position="40"/>
    </location>
</feature>
<dbReference type="EMBL" id="CAJVQB010057540">
    <property type="protein sequence ID" value="CAG8838198.1"/>
    <property type="molecule type" value="Genomic_DNA"/>
</dbReference>
<sequence>MCNHEPIHAAQSLKRISVRDGNTESVWSENYIWSEQIELY</sequence>
<gene>
    <name evidence="1" type="ORF">GMARGA_LOCUS33852</name>
</gene>
<protein>
    <submittedName>
        <fullName evidence="1">15038_t:CDS:1</fullName>
    </submittedName>
</protein>
<evidence type="ECO:0000313" key="2">
    <source>
        <dbReference type="Proteomes" id="UP000789901"/>
    </source>
</evidence>
<evidence type="ECO:0000313" key="1">
    <source>
        <dbReference type="EMBL" id="CAG8838198.1"/>
    </source>
</evidence>